<organism evidence="4 5">
    <name type="scientific">Diplogelasinospora grovesii</name>
    <dbReference type="NCBI Taxonomy" id="303347"/>
    <lineage>
        <taxon>Eukaryota</taxon>
        <taxon>Fungi</taxon>
        <taxon>Dikarya</taxon>
        <taxon>Ascomycota</taxon>
        <taxon>Pezizomycotina</taxon>
        <taxon>Sordariomycetes</taxon>
        <taxon>Sordariomycetidae</taxon>
        <taxon>Sordariales</taxon>
        <taxon>Diplogelasinosporaceae</taxon>
        <taxon>Diplogelasinospora</taxon>
    </lineage>
</organism>
<protein>
    <recommendedName>
        <fullName evidence="3">Phospholipase/carboxylesterase/thioesterase domain-containing protein</fullName>
    </recommendedName>
</protein>
<gene>
    <name evidence="4" type="ORF">QBC46DRAFT_370705</name>
</gene>
<dbReference type="GO" id="GO:0005737">
    <property type="term" value="C:cytoplasm"/>
    <property type="evidence" value="ECO:0007669"/>
    <property type="project" value="TreeGrafter"/>
</dbReference>
<comment type="similarity">
    <text evidence="1">Belongs to the AB hydrolase superfamily. AB hydrolase 2 family.</text>
</comment>
<evidence type="ECO:0000256" key="2">
    <source>
        <dbReference type="SAM" id="MobiDB-lite"/>
    </source>
</evidence>
<reference evidence="5" key="1">
    <citation type="journal article" date="2023" name="Mol. Phylogenet. Evol.">
        <title>Genome-scale phylogeny and comparative genomics of the fungal order Sordariales.</title>
        <authorList>
            <person name="Hensen N."/>
            <person name="Bonometti L."/>
            <person name="Westerberg I."/>
            <person name="Brannstrom I.O."/>
            <person name="Guillou S."/>
            <person name="Cros-Aarteil S."/>
            <person name="Calhoun S."/>
            <person name="Haridas S."/>
            <person name="Kuo A."/>
            <person name="Mondo S."/>
            <person name="Pangilinan J."/>
            <person name="Riley R."/>
            <person name="LaButti K."/>
            <person name="Andreopoulos B."/>
            <person name="Lipzen A."/>
            <person name="Chen C."/>
            <person name="Yan M."/>
            <person name="Daum C."/>
            <person name="Ng V."/>
            <person name="Clum A."/>
            <person name="Steindorff A."/>
            <person name="Ohm R.A."/>
            <person name="Martin F."/>
            <person name="Silar P."/>
            <person name="Natvig D.O."/>
            <person name="Lalanne C."/>
            <person name="Gautier V."/>
            <person name="Ament-Velasquez S.L."/>
            <person name="Kruys A."/>
            <person name="Hutchinson M.I."/>
            <person name="Powell A.J."/>
            <person name="Barry K."/>
            <person name="Miller A.N."/>
            <person name="Grigoriev I.V."/>
            <person name="Debuchy R."/>
            <person name="Gladieux P."/>
            <person name="Hiltunen Thoren M."/>
            <person name="Johannesson H."/>
        </authorList>
    </citation>
    <scope>NUCLEOTIDE SEQUENCE [LARGE SCALE GENOMIC DNA]</scope>
    <source>
        <strain evidence="5">CBS 340.73</strain>
    </source>
</reference>
<accession>A0AAN6SAI2</accession>
<sequence length="298" mass="32149">MPTPTRIPTESDFAPLTQRGLVVSLCYPSPRESTTAILILFHGLGDSEIPFADFARRMSLPGVLGISVRGTSIVPAALIGDGARGGEHYHWGDDLRASSYTDGLDMDPGYTKAADLVLNHLIRGVLVDTCGWTTKDILLFGFGQGGSFALGLGSLLRVPPKVVEIKEEEDDKGNGQEGGDQGVSDDEGSNTQFMGIVSIGGPLPPSMIPTVSGKKKSRTPVLVCRGRASEVLDDEGDAIDTIKEEFQFVKVVTWKKRDDGMPTSRDDMVSLMKFFADALSSQRWTPETPTGDAFKKKR</sequence>
<dbReference type="Pfam" id="PF02230">
    <property type="entry name" value="Abhydrolase_2"/>
    <property type="match status" value="1"/>
</dbReference>
<evidence type="ECO:0000313" key="5">
    <source>
        <dbReference type="Proteomes" id="UP001303473"/>
    </source>
</evidence>
<keyword evidence="5" id="KW-1185">Reference proteome</keyword>
<dbReference type="Proteomes" id="UP001303473">
    <property type="component" value="Unassembled WGS sequence"/>
</dbReference>
<dbReference type="PANTHER" id="PTHR10655:SF67">
    <property type="entry name" value="PHOSPHOLIPASE_CARBOXYLESTERASE SUPERFAMILY (AFU_ORTHOLOGUE AFUA_5G09340)"/>
    <property type="match status" value="1"/>
</dbReference>
<dbReference type="EMBL" id="MU853753">
    <property type="protein sequence ID" value="KAK3946053.1"/>
    <property type="molecule type" value="Genomic_DNA"/>
</dbReference>
<dbReference type="SUPFAM" id="SSF53474">
    <property type="entry name" value="alpha/beta-Hydrolases"/>
    <property type="match status" value="1"/>
</dbReference>
<dbReference type="GO" id="GO:0008474">
    <property type="term" value="F:palmitoyl-(protein) hydrolase activity"/>
    <property type="evidence" value="ECO:0007669"/>
    <property type="project" value="TreeGrafter"/>
</dbReference>
<dbReference type="AlphaFoldDB" id="A0AAN6SAI2"/>
<dbReference type="InterPro" id="IPR029058">
    <property type="entry name" value="AB_hydrolase_fold"/>
</dbReference>
<dbReference type="InterPro" id="IPR050565">
    <property type="entry name" value="LYPA1-2/EST-like"/>
</dbReference>
<dbReference type="GO" id="GO:0052689">
    <property type="term" value="F:carboxylic ester hydrolase activity"/>
    <property type="evidence" value="ECO:0007669"/>
    <property type="project" value="TreeGrafter"/>
</dbReference>
<feature type="domain" description="Phospholipase/carboxylesterase/thioesterase" evidence="3">
    <location>
        <begin position="29"/>
        <end position="153"/>
    </location>
</feature>
<feature type="region of interest" description="Disordered" evidence="2">
    <location>
        <begin position="166"/>
        <end position="190"/>
    </location>
</feature>
<proteinExistence type="inferred from homology"/>
<comment type="caution">
    <text evidence="4">The sequence shown here is derived from an EMBL/GenBank/DDBJ whole genome shotgun (WGS) entry which is preliminary data.</text>
</comment>
<dbReference type="PANTHER" id="PTHR10655">
    <property type="entry name" value="LYSOPHOSPHOLIPASE-RELATED"/>
    <property type="match status" value="1"/>
</dbReference>
<dbReference type="Gene3D" id="3.40.50.1820">
    <property type="entry name" value="alpha/beta hydrolase"/>
    <property type="match status" value="1"/>
</dbReference>
<name>A0AAN6SAI2_9PEZI</name>
<evidence type="ECO:0000256" key="1">
    <source>
        <dbReference type="ARBA" id="ARBA00006499"/>
    </source>
</evidence>
<evidence type="ECO:0000259" key="3">
    <source>
        <dbReference type="Pfam" id="PF02230"/>
    </source>
</evidence>
<dbReference type="InterPro" id="IPR003140">
    <property type="entry name" value="PLipase/COase/thioEstase"/>
</dbReference>
<evidence type="ECO:0000313" key="4">
    <source>
        <dbReference type="EMBL" id="KAK3946053.1"/>
    </source>
</evidence>